<feature type="region of interest" description="Disordered" evidence="2">
    <location>
        <begin position="60"/>
        <end position="137"/>
    </location>
</feature>
<name>A0AAN6WN04_9PEZI</name>
<keyword evidence="5" id="KW-1185">Reference proteome</keyword>
<dbReference type="Pfam" id="PF07859">
    <property type="entry name" value="Abhydrolase_3"/>
    <property type="match status" value="1"/>
</dbReference>
<feature type="compositionally biased region" description="Polar residues" evidence="2">
    <location>
        <begin position="200"/>
        <end position="215"/>
    </location>
</feature>
<dbReference type="PANTHER" id="PTHR48081:SF8">
    <property type="entry name" value="ALPHA_BETA HYDROLASE FOLD-3 DOMAIN-CONTAINING PROTEIN-RELATED"/>
    <property type="match status" value="1"/>
</dbReference>
<feature type="compositionally biased region" description="Polar residues" evidence="2">
    <location>
        <begin position="179"/>
        <end position="190"/>
    </location>
</feature>
<comment type="caution">
    <text evidence="4">The sequence shown here is derived from an EMBL/GenBank/DDBJ whole genome shotgun (WGS) entry which is preliminary data.</text>
</comment>
<dbReference type="PANTHER" id="PTHR48081">
    <property type="entry name" value="AB HYDROLASE SUPERFAMILY PROTEIN C4A8.06C"/>
    <property type="match status" value="1"/>
</dbReference>
<evidence type="ECO:0000259" key="3">
    <source>
        <dbReference type="Pfam" id="PF07859"/>
    </source>
</evidence>
<dbReference type="InterPro" id="IPR029058">
    <property type="entry name" value="AB_hydrolase_fold"/>
</dbReference>
<feature type="compositionally biased region" description="Basic and acidic residues" evidence="2">
    <location>
        <begin position="216"/>
        <end position="231"/>
    </location>
</feature>
<feature type="region of interest" description="Disordered" evidence="2">
    <location>
        <begin position="343"/>
        <end position="364"/>
    </location>
</feature>
<feature type="region of interest" description="Disordered" evidence="2">
    <location>
        <begin position="166"/>
        <end position="330"/>
    </location>
</feature>
<evidence type="ECO:0000256" key="1">
    <source>
        <dbReference type="ARBA" id="ARBA00022801"/>
    </source>
</evidence>
<dbReference type="InterPro" id="IPR050300">
    <property type="entry name" value="GDXG_lipolytic_enzyme"/>
</dbReference>
<feature type="compositionally biased region" description="Basic and acidic residues" evidence="2">
    <location>
        <begin position="95"/>
        <end position="131"/>
    </location>
</feature>
<evidence type="ECO:0000313" key="5">
    <source>
        <dbReference type="Proteomes" id="UP001302126"/>
    </source>
</evidence>
<dbReference type="Gene3D" id="3.40.50.1820">
    <property type="entry name" value="alpha/beta hydrolase"/>
    <property type="match status" value="1"/>
</dbReference>
<feature type="compositionally biased region" description="Polar residues" evidence="2">
    <location>
        <begin position="269"/>
        <end position="284"/>
    </location>
</feature>
<feature type="compositionally biased region" description="Basic and acidic residues" evidence="2">
    <location>
        <begin position="390"/>
        <end position="399"/>
    </location>
</feature>
<evidence type="ECO:0000256" key="2">
    <source>
        <dbReference type="SAM" id="MobiDB-lite"/>
    </source>
</evidence>
<feature type="domain" description="Alpha/beta hydrolase fold-3" evidence="3">
    <location>
        <begin position="495"/>
        <end position="712"/>
    </location>
</feature>
<gene>
    <name evidence="4" type="ORF">QBC35DRAFT_455098</name>
</gene>
<dbReference type="InterPro" id="IPR013094">
    <property type="entry name" value="AB_hydrolase_3"/>
</dbReference>
<accession>A0AAN6WN04</accession>
<dbReference type="GO" id="GO:0016787">
    <property type="term" value="F:hydrolase activity"/>
    <property type="evidence" value="ECO:0007669"/>
    <property type="project" value="UniProtKB-KW"/>
</dbReference>
<reference evidence="4" key="2">
    <citation type="submission" date="2023-05" db="EMBL/GenBank/DDBJ databases">
        <authorList>
            <consortium name="Lawrence Berkeley National Laboratory"/>
            <person name="Steindorff A."/>
            <person name="Hensen N."/>
            <person name="Bonometti L."/>
            <person name="Westerberg I."/>
            <person name="Brannstrom I.O."/>
            <person name="Guillou S."/>
            <person name="Cros-Aarteil S."/>
            <person name="Calhoun S."/>
            <person name="Haridas S."/>
            <person name="Kuo A."/>
            <person name="Mondo S."/>
            <person name="Pangilinan J."/>
            <person name="Riley R."/>
            <person name="Labutti K."/>
            <person name="Andreopoulos B."/>
            <person name="Lipzen A."/>
            <person name="Chen C."/>
            <person name="Yanf M."/>
            <person name="Daum C."/>
            <person name="Ng V."/>
            <person name="Clum A."/>
            <person name="Ohm R."/>
            <person name="Martin F."/>
            <person name="Silar P."/>
            <person name="Natvig D."/>
            <person name="Lalanne C."/>
            <person name="Gautier V."/>
            <person name="Ament-Velasquez S.L."/>
            <person name="Kruys A."/>
            <person name="Hutchinson M.I."/>
            <person name="Powell A.J."/>
            <person name="Barry K."/>
            <person name="Miller A.N."/>
            <person name="Grigoriev I.V."/>
            <person name="Debuchy R."/>
            <person name="Gladieux P."/>
            <person name="Thoren M.H."/>
            <person name="Johannesson H."/>
        </authorList>
    </citation>
    <scope>NUCLEOTIDE SEQUENCE</scope>
    <source>
        <strain evidence="4">PSN309</strain>
    </source>
</reference>
<proteinExistence type="predicted"/>
<organism evidence="4 5">
    <name type="scientific">Podospora australis</name>
    <dbReference type="NCBI Taxonomy" id="1536484"/>
    <lineage>
        <taxon>Eukaryota</taxon>
        <taxon>Fungi</taxon>
        <taxon>Dikarya</taxon>
        <taxon>Ascomycota</taxon>
        <taxon>Pezizomycotina</taxon>
        <taxon>Sordariomycetes</taxon>
        <taxon>Sordariomycetidae</taxon>
        <taxon>Sordariales</taxon>
        <taxon>Podosporaceae</taxon>
        <taxon>Podospora</taxon>
    </lineage>
</organism>
<feature type="compositionally biased region" description="Basic and acidic residues" evidence="2">
    <location>
        <begin position="166"/>
        <end position="178"/>
    </location>
</feature>
<sequence length="814" mass="91276">MPSYEPTPRRFSVISVSQTASRRNSIDDPARQSLVQNHAVDPSQETSVDLSAVLKQLQHVEHDEQRQRGRSVGPRAVWGQVREEATASAIRAPSARRERNSSPSTKERISLWEEKGRSLSRHGAAEREKSRGRSRSRVLFESATAGNRVSVVPEIPELTAAFKKFENGEKMGTEDRNASTEQTARPQTPTRTDRGAFLTPETTPKQNQQTTTDPSSRSDHWDSDAEQEIRAKLRTPSPSTRVPKSLGLPLTPDATPQRKQRDEVPPNHTKANVTQNNPDQTVWQEGSKLQKAQEHQPEQYHQVWKISPYEPETPRPKRSSQHPEVSTGFRGNPLQQLALSQFSEATSYQHPSPSPSPYPYYNTNRHQGNGDWVVNIPPAPATTYAPPTHIPDRPKKPKRNLTEVEGRYTSRSAPKYHEWDAPPVIERALHAASVGVVKGLELPVELYRGFRDVYYPPPNRPDIIKAYPVRKRLPIRIFFPSHHDLTSPALLPTIFTIHGGAFTVGSPADDDAWNRTFSDSYTILVIALNYSKAPWAPFPGPLADVEALYHAVLNDESLPIDRMRTALSGFDAGANLALGLSQLPSVKTGRDPNVHRFPPPYFHETSHPRSNPPPAAVIPICGILDFTVSVAQKARTRPYKKQLRGPRGWGPGLDWMARLLSSSAWSYIPYGHDAADPLLSPVYAPRGELPPHVFVIAAELNCLAHESWRAACQWAGYRAVPDREEVVGRKAPSLWKGCLDDGRTDTGGRFGWTEQGQGESTKWLLVPDVVHGFDSAGWRNKYLWGDEEAKMDAEMKTIAYQREMAEWLWNVVWR</sequence>
<dbReference type="Proteomes" id="UP001302126">
    <property type="component" value="Unassembled WGS sequence"/>
</dbReference>
<feature type="region of interest" description="Disordered" evidence="2">
    <location>
        <begin position="376"/>
        <end position="399"/>
    </location>
</feature>
<dbReference type="EMBL" id="MU864481">
    <property type="protein sequence ID" value="KAK4184618.1"/>
    <property type="molecule type" value="Genomic_DNA"/>
</dbReference>
<dbReference type="SUPFAM" id="SSF53474">
    <property type="entry name" value="alpha/beta-Hydrolases"/>
    <property type="match status" value="1"/>
</dbReference>
<dbReference type="AlphaFoldDB" id="A0AAN6WN04"/>
<reference evidence="4" key="1">
    <citation type="journal article" date="2023" name="Mol. Phylogenet. Evol.">
        <title>Genome-scale phylogeny and comparative genomics of the fungal order Sordariales.</title>
        <authorList>
            <person name="Hensen N."/>
            <person name="Bonometti L."/>
            <person name="Westerberg I."/>
            <person name="Brannstrom I.O."/>
            <person name="Guillou S."/>
            <person name="Cros-Aarteil S."/>
            <person name="Calhoun S."/>
            <person name="Haridas S."/>
            <person name="Kuo A."/>
            <person name="Mondo S."/>
            <person name="Pangilinan J."/>
            <person name="Riley R."/>
            <person name="LaButti K."/>
            <person name="Andreopoulos B."/>
            <person name="Lipzen A."/>
            <person name="Chen C."/>
            <person name="Yan M."/>
            <person name="Daum C."/>
            <person name="Ng V."/>
            <person name="Clum A."/>
            <person name="Steindorff A."/>
            <person name="Ohm R.A."/>
            <person name="Martin F."/>
            <person name="Silar P."/>
            <person name="Natvig D.O."/>
            <person name="Lalanne C."/>
            <person name="Gautier V."/>
            <person name="Ament-Velasquez S.L."/>
            <person name="Kruys A."/>
            <person name="Hutchinson M.I."/>
            <person name="Powell A.J."/>
            <person name="Barry K."/>
            <person name="Miller A.N."/>
            <person name="Grigoriev I.V."/>
            <person name="Debuchy R."/>
            <person name="Gladieux P."/>
            <person name="Hiltunen Thoren M."/>
            <person name="Johannesson H."/>
        </authorList>
    </citation>
    <scope>NUCLEOTIDE SEQUENCE</scope>
    <source>
        <strain evidence="4">PSN309</strain>
    </source>
</reference>
<keyword evidence="1 4" id="KW-0378">Hydrolase</keyword>
<feature type="compositionally biased region" description="Polar residues" evidence="2">
    <location>
        <begin position="14"/>
        <end position="23"/>
    </location>
</feature>
<evidence type="ECO:0000313" key="4">
    <source>
        <dbReference type="EMBL" id="KAK4184618.1"/>
    </source>
</evidence>
<protein>
    <submittedName>
        <fullName evidence="4">Alpha/Beta hydrolase protein</fullName>
    </submittedName>
</protein>
<feature type="region of interest" description="Disordered" evidence="2">
    <location>
        <begin position="1"/>
        <end position="47"/>
    </location>
</feature>